<proteinExistence type="predicted"/>
<dbReference type="Gene3D" id="3.40.50.1240">
    <property type="entry name" value="Phosphoglycerate mutase-like"/>
    <property type="match status" value="1"/>
</dbReference>
<dbReference type="AlphaFoldDB" id="A0A6I4W4F6"/>
<name>A0A6I4W4F6_9ACTN</name>
<dbReference type="Proteomes" id="UP000431901">
    <property type="component" value="Unassembled WGS sequence"/>
</dbReference>
<keyword evidence="2" id="KW-1185">Reference proteome</keyword>
<reference evidence="1 2" key="1">
    <citation type="submission" date="2019-12" db="EMBL/GenBank/DDBJ databases">
        <title>Nocardia macrotermitis sp. nov. and Nocardia aurantia sp. nov., isolated from the gut of the fungus growing-termite Macrotermes natalensis.</title>
        <authorList>
            <person name="Christine B."/>
            <person name="Rene B."/>
        </authorList>
    </citation>
    <scope>NUCLEOTIDE SEQUENCE [LARGE SCALE GENOMIC DNA]</scope>
    <source>
        <strain evidence="1 2">DSM 102126</strain>
    </source>
</reference>
<evidence type="ECO:0000313" key="2">
    <source>
        <dbReference type="Proteomes" id="UP000431901"/>
    </source>
</evidence>
<gene>
    <name evidence="1" type="ORF">GQ466_09455</name>
</gene>
<dbReference type="EMBL" id="WUTW01000002">
    <property type="protein sequence ID" value="MXQ64263.1"/>
    <property type="molecule type" value="Genomic_DNA"/>
</dbReference>
<protein>
    <submittedName>
        <fullName evidence="1">Histidine phosphatase family protein</fullName>
    </submittedName>
</protein>
<comment type="caution">
    <text evidence="1">The sequence shown here is derived from an EMBL/GenBank/DDBJ whole genome shotgun (WGS) entry which is preliminary data.</text>
</comment>
<dbReference type="CDD" id="cd07067">
    <property type="entry name" value="HP_PGM_like"/>
    <property type="match status" value="1"/>
</dbReference>
<dbReference type="SUPFAM" id="SSF53254">
    <property type="entry name" value="Phosphoglycerate mutase-like"/>
    <property type="match status" value="1"/>
</dbReference>
<dbReference type="OrthoDB" id="7502553at2"/>
<dbReference type="InterPro" id="IPR029033">
    <property type="entry name" value="His_PPase_superfam"/>
</dbReference>
<sequence>MTVRLFLVAHAPTEATRSARFPDDEPLTAHGLAAARERHGALRRIDVAYRGPEARCRETARALGLDASPDPLLADVDVAGWRGRALSELETEDPAGLVAWMSDPDAAPHGGEPLSRAMARMAAWLERLPTGPQRIAAVTHPALIRAAVLHVLAAPPGGFWRIDTAPLSLTVLSRDGGRWRLRETGHPLAAE</sequence>
<dbReference type="RefSeq" id="WP_161102518.1">
    <property type="nucleotide sequence ID" value="NZ_JBHLYI010000013.1"/>
</dbReference>
<accession>A0A6I4W4F6</accession>
<dbReference type="Pfam" id="PF00300">
    <property type="entry name" value="His_Phos_1"/>
    <property type="match status" value="1"/>
</dbReference>
<organism evidence="1 2">
    <name type="scientific">Actinomadura rayongensis</name>
    <dbReference type="NCBI Taxonomy" id="1429076"/>
    <lineage>
        <taxon>Bacteria</taxon>
        <taxon>Bacillati</taxon>
        <taxon>Actinomycetota</taxon>
        <taxon>Actinomycetes</taxon>
        <taxon>Streptosporangiales</taxon>
        <taxon>Thermomonosporaceae</taxon>
        <taxon>Actinomadura</taxon>
    </lineage>
</organism>
<evidence type="ECO:0000313" key="1">
    <source>
        <dbReference type="EMBL" id="MXQ64263.1"/>
    </source>
</evidence>
<dbReference type="InterPro" id="IPR013078">
    <property type="entry name" value="His_Pase_superF_clade-1"/>
</dbReference>
<dbReference type="SMART" id="SM00855">
    <property type="entry name" value="PGAM"/>
    <property type="match status" value="1"/>
</dbReference>